<sequence>MRLLHFLEYDISEGLIRFWRRYLWLIVLVFITCLLLDRASGDYLGMYGESWSPLGYMVNEFWGQRPFHFNQNTPDQFRLPLAWVLQYILLAYCIGNYVEEDMHGFGMQLMLKSRSRVLWWSSKCICCVCINLFYFLLLYGMTYGYAWISTGNMSMSGQQIALSLYYGEEVANTSMPELIRMAVLLPVLAGIVQSMIQLLLSLYMNSAAVMSVITFILVLSAYYGNRFLVHGYAMACRYYSDSLYPQDEVLTTAFGIPYLICLIVGLVGCGYGIIRKRNIIW</sequence>
<name>A0A7G9FJZ1_9FIRM</name>
<keyword evidence="3" id="KW-1185">Reference proteome</keyword>
<organism evidence="2 3">
    <name type="scientific">Wujia chipingensis</name>
    <dbReference type="NCBI Taxonomy" id="2763670"/>
    <lineage>
        <taxon>Bacteria</taxon>
        <taxon>Bacillati</taxon>
        <taxon>Bacillota</taxon>
        <taxon>Clostridia</taxon>
        <taxon>Lachnospirales</taxon>
        <taxon>Lachnospiraceae</taxon>
        <taxon>Wujia</taxon>
    </lineage>
</organism>
<proteinExistence type="predicted"/>
<feature type="transmembrane region" description="Helical" evidence="1">
    <location>
        <begin position="249"/>
        <end position="274"/>
    </location>
</feature>
<dbReference type="KEGG" id="wcp:H9Q76_08940"/>
<feature type="transmembrane region" description="Helical" evidence="1">
    <location>
        <begin position="207"/>
        <end position="224"/>
    </location>
</feature>
<keyword evidence="1" id="KW-0812">Transmembrane</keyword>
<dbReference type="EMBL" id="CP060632">
    <property type="protein sequence ID" value="QNL98872.1"/>
    <property type="molecule type" value="Genomic_DNA"/>
</dbReference>
<gene>
    <name evidence="2" type="ORF">H9Q76_08940</name>
</gene>
<evidence type="ECO:0000313" key="2">
    <source>
        <dbReference type="EMBL" id="QNL98872.1"/>
    </source>
</evidence>
<keyword evidence="1" id="KW-0472">Membrane</keyword>
<keyword evidence="1" id="KW-1133">Transmembrane helix</keyword>
<accession>A0A7G9FJZ1</accession>
<protein>
    <submittedName>
        <fullName evidence="2">Uncharacterized protein</fullName>
    </submittedName>
</protein>
<dbReference type="RefSeq" id="WP_249320974.1">
    <property type="nucleotide sequence ID" value="NZ_CP060632.1"/>
</dbReference>
<feature type="transmembrane region" description="Helical" evidence="1">
    <location>
        <begin position="21"/>
        <end position="39"/>
    </location>
</feature>
<reference evidence="2 3" key="1">
    <citation type="submission" date="2020-08" db="EMBL/GenBank/DDBJ databases">
        <authorList>
            <person name="Liu C."/>
            <person name="Sun Q."/>
        </authorList>
    </citation>
    <scope>NUCLEOTIDE SEQUENCE [LARGE SCALE GENOMIC DNA]</scope>
    <source>
        <strain evidence="2 3">NSJ-4</strain>
    </source>
</reference>
<dbReference type="Proteomes" id="UP000515819">
    <property type="component" value="Chromosome"/>
</dbReference>
<evidence type="ECO:0000313" key="3">
    <source>
        <dbReference type="Proteomes" id="UP000515819"/>
    </source>
</evidence>
<feature type="transmembrane region" description="Helical" evidence="1">
    <location>
        <begin position="80"/>
        <end position="98"/>
    </location>
</feature>
<dbReference type="AlphaFoldDB" id="A0A7G9FJZ1"/>
<evidence type="ECO:0000256" key="1">
    <source>
        <dbReference type="SAM" id="Phobius"/>
    </source>
</evidence>
<feature type="transmembrane region" description="Helical" evidence="1">
    <location>
        <begin position="178"/>
        <end position="200"/>
    </location>
</feature>
<feature type="transmembrane region" description="Helical" evidence="1">
    <location>
        <begin position="118"/>
        <end position="146"/>
    </location>
</feature>